<evidence type="ECO:0000313" key="2">
    <source>
        <dbReference type="EMBL" id="CAI4019269.1"/>
    </source>
</evidence>
<proteinExistence type="predicted"/>
<dbReference type="EMBL" id="CAMXCT010006740">
    <property type="protein sequence ID" value="CAI4019269.1"/>
    <property type="molecule type" value="Genomic_DNA"/>
</dbReference>
<dbReference type="AlphaFoldDB" id="A0A9P1DJR1"/>
<evidence type="ECO:0000313" key="4">
    <source>
        <dbReference type="Proteomes" id="UP001152797"/>
    </source>
</evidence>
<dbReference type="EMBL" id="CAMXCT030006740">
    <property type="protein sequence ID" value="CAL4806581.1"/>
    <property type="molecule type" value="Genomic_DNA"/>
</dbReference>
<dbReference type="Proteomes" id="UP001152797">
    <property type="component" value="Unassembled WGS sequence"/>
</dbReference>
<dbReference type="EMBL" id="CAMXCT020006740">
    <property type="protein sequence ID" value="CAL1172644.1"/>
    <property type="molecule type" value="Genomic_DNA"/>
</dbReference>
<dbReference type="EMBL" id="CAMXCT020005161">
    <property type="protein sequence ID" value="CAL1164964.1"/>
    <property type="molecule type" value="Genomic_DNA"/>
</dbReference>
<reference evidence="3" key="2">
    <citation type="submission" date="2024-04" db="EMBL/GenBank/DDBJ databases">
        <authorList>
            <person name="Chen Y."/>
            <person name="Shah S."/>
            <person name="Dougan E. K."/>
            <person name="Thang M."/>
            <person name="Chan C."/>
        </authorList>
    </citation>
    <scope>NUCLEOTIDE SEQUENCE [LARGE SCALE GENOMIC DNA]</scope>
</reference>
<comment type="caution">
    <text evidence="1">The sequence shown here is derived from an EMBL/GenBank/DDBJ whole genome shotgun (WGS) entry which is preliminary data.</text>
</comment>
<gene>
    <name evidence="1" type="ORF">C1SCF055_LOCUS36738</name>
    <name evidence="2" type="ORF">C1SCF055_LOCUS43782</name>
</gene>
<name>A0A9P1DJR1_9DINO</name>
<organism evidence="1">
    <name type="scientific">Cladocopium goreaui</name>
    <dbReference type="NCBI Taxonomy" id="2562237"/>
    <lineage>
        <taxon>Eukaryota</taxon>
        <taxon>Sar</taxon>
        <taxon>Alveolata</taxon>
        <taxon>Dinophyceae</taxon>
        <taxon>Suessiales</taxon>
        <taxon>Symbiodiniaceae</taxon>
        <taxon>Cladocopium</taxon>
    </lineage>
</organism>
<evidence type="ECO:0000313" key="1">
    <source>
        <dbReference type="EMBL" id="CAI4011589.1"/>
    </source>
</evidence>
<sequence>MGSKDRECKGPTVVLAASWKRDSWHPSSFQESPMLNSGLFHATGAFATLQTINRGSTVQAWLEAAARHNARVQSLESSYGSYGLSAAPMLRSFSLLGKTSYLPLAEDSWLSEIRIGPLNKAENHNGVRVQGIK</sequence>
<protein>
    <submittedName>
        <fullName evidence="1">Uncharacterized protein</fullName>
    </submittedName>
</protein>
<dbReference type="EMBL" id="CAMXCT010005161">
    <property type="protein sequence ID" value="CAI4011589.1"/>
    <property type="molecule type" value="Genomic_DNA"/>
</dbReference>
<accession>A0A9P1DJR1</accession>
<keyword evidence="4" id="KW-1185">Reference proteome</keyword>
<reference evidence="1" key="1">
    <citation type="submission" date="2022-10" db="EMBL/GenBank/DDBJ databases">
        <authorList>
            <person name="Chen Y."/>
            <person name="Dougan E. K."/>
            <person name="Chan C."/>
            <person name="Rhodes N."/>
            <person name="Thang M."/>
        </authorList>
    </citation>
    <scope>NUCLEOTIDE SEQUENCE</scope>
</reference>
<dbReference type="EMBL" id="CAMXCT030005161">
    <property type="protein sequence ID" value="CAL4798901.1"/>
    <property type="molecule type" value="Genomic_DNA"/>
</dbReference>
<evidence type="ECO:0000313" key="3">
    <source>
        <dbReference type="EMBL" id="CAL1164964.1"/>
    </source>
</evidence>